<reference evidence="1 2" key="1">
    <citation type="submission" date="2016-10" db="EMBL/GenBank/DDBJ databases">
        <title>Comparative genome analysis of multiple Pseudomonas spp. focuses on biocontrol and plant growth promoting traits.</title>
        <authorList>
            <person name="Tao X.-Y."/>
            <person name="Taylor C.G."/>
        </authorList>
    </citation>
    <scope>NUCLEOTIDE SEQUENCE [LARGE SCALE GENOMIC DNA]</scope>
    <source>
        <strain evidence="1 2">37D10</strain>
    </source>
</reference>
<comment type="caution">
    <text evidence="1">The sequence shown here is derived from an EMBL/GenBank/DDBJ whole genome shotgun (WGS) entry which is preliminary data.</text>
</comment>
<protein>
    <submittedName>
        <fullName evidence="1">DNA repair protein</fullName>
    </submittedName>
</protein>
<sequence length="181" mass="20518">MFEAPVVYTIGHSTRTLPEFIELLQLRKVEWVVDIRSVPRSRTNPQFNLDRLPEALAAHKIGYMQILELGGLRKKSKTVPPDINGFWINQSFHNYADYALSDDFESGLSRLSALSQDRQCAIMCAEAVWWRCHRRIVADYLLHRGRLVVHLMGRAKAESATMNRAATPAGHSLVYPAQTVG</sequence>
<name>A0A423GX72_9PSED</name>
<proteinExistence type="predicted"/>
<dbReference type="RefSeq" id="WP_123581584.1">
    <property type="nucleotide sequence ID" value="NZ_MOBI01000007.1"/>
</dbReference>
<organism evidence="1 2">
    <name type="scientific">Pseudomonas brassicacearum</name>
    <dbReference type="NCBI Taxonomy" id="930166"/>
    <lineage>
        <taxon>Bacteria</taxon>
        <taxon>Pseudomonadati</taxon>
        <taxon>Pseudomonadota</taxon>
        <taxon>Gammaproteobacteria</taxon>
        <taxon>Pseudomonadales</taxon>
        <taxon>Pseudomonadaceae</taxon>
        <taxon>Pseudomonas</taxon>
    </lineage>
</organism>
<dbReference type="PIRSF" id="PIRSF024492">
    <property type="entry name" value="UCP024492"/>
    <property type="match status" value="1"/>
</dbReference>
<dbReference type="Proteomes" id="UP000284684">
    <property type="component" value="Unassembled WGS sequence"/>
</dbReference>
<dbReference type="PANTHER" id="PTHR39337:SF1">
    <property type="entry name" value="BLR5642 PROTEIN"/>
    <property type="match status" value="1"/>
</dbReference>
<accession>A0A423GX72</accession>
<dbReference type="AlphaFoldDB" id="A0A423GX72"/>
<dbReference type="Pfam" id="PF04343">
    <property type="entry name" value="DUF488"/>
    <property type="match status" value="1"/>
</dbReference>
<dbReference type="EMBL" id="MOBI01000007">
    <property type="protein sequence ID" value="RON02459.1"/>
    <property type="molecule type" value="Genomic_DNA"/>
</dbReference>
<dbReference type="InterPro" id="IPR007438">
    <property type="entry name" value="DUF488"/>
</dbReference>
<gene>
    <name evidence="1" type="ORF">BK658_06210</name>
</gene>
<dbReference type="InterPro" id="IPR014519">
    <property type="entry name" value="UCP024492"/>
</dbReference>
<dbReference type="PANTHER" id="PTHR39337">
    <property type="entry name" value="BLR5642 PROTEIN"/>
    <property type="match status" value="1"/>
</dbReference>
<evidence type="ECO:0000313" key="1">
    <source>
        <dbReference type="EMBL" id="RON02459.1"/>
    </source>
</evidence>
<evidence type="ECO:0000313" key="2">
    <source>
        <dbReference type="Proteomes" id="UP000284684"/>
    </source>
</evidence>